<feature type="transmembrane region" description="Helical" evidence="7">
    <location>
        <begin position="261"/>
        <end position="278"/>
    </location>
</feature>
<feature type="region of interest" description="Disordered" evidence="6">
    <location>
        <begin position="312"/>
        <end position="335"/>
    </location>
</feature>
<feature type="transmembrane region" description="Helical" evidence="7">
    <location>
        <begin position="139"/>
        <end position="161"/>
    </location>
</feature>
<evidence type="ECO:0000256" key="5">
    <source>
        <dbReference type="ARBA" id="ARBA00023136"/>
    </source>
</evidence>
<proteinExistence type="inferred from homology"/>
<keyword evidence="4 7" id="KW-1133">Transmembrane helix</keyword>
<keyword evidence="5 7" id="KW-0472">Membrane</keyword>
<comment type="caution">
    <text evidence="9">The sequence shown here is derived from an EMBL/GenBank/DDBJ whole genome shotgun (WGS) entry which is preliminary data.</text>
</comment>
<keyword evidence="10" id="KW-1185">Reference proteome</keyword>
<evidence type="ECO:0000313" key="9">
    <source>
        <dbReference type="EMBL" id="OZI73733.1"/>
    </source>
</evidence>
<feature type="domain" description="EamA" evidence="8">
    <location>
        <begin position="30"/>
        <end position="155"/>
    </location>
</feature>
<dbReference type="AlphaFoldDB" id="A0A261VKM9"/>
<evidence type="ECO:0000259" key="8">
    <source>
        <dbReference type="Pfam" id="PF00892"/>
    </source>
</evidence>
<protein>
    <submittedName>
        <fullName evidence="9">EamA family transporter</fullName>
    </submittedName>
</protein>
<feature type="transmembrane region" description="Helical" evidence="7">
    <location>
        <begin position="228"/>
        <end position="249"/>
    </location>
</feature>
<dbReference type="InterPro" id="IPR037185">
    <property type="entry name" value="EmrE-like"/>
</dbReference>
<dbReference type="Proteomes" id="UP000215633">
    <property type="component" value="Unassembled WGS sequence"/>
</dbReference>
<feature type="transmembrane region" description="Helical" evidence="7">
    <location>
        <begin position="79"/>
        <end position="98"/>
    </location>
</feature>
<evidence type="ECO:0000256" key="3">
    <source>
        <dbReference type="ARBA" id="ARBA00022692"/>
    </source>
</evidence>
<feature type="transmembrane region" description="Helical" evidence="7">
    <location>
        <begin position="110"/>
        <end position="132"/>
    </location>
</feature>
<dbReference type="InterPro" id="IPR050638">
    <property type="entry name" value="AA-Vitamin_Transporters"/>
</dbReference>
<feature type="transmembrane region" description="Helical" evidence="7">
    <location>
        <begin position="284"/>
        <end position="303"/>
    </location>
</feature>
<accession>A0A261VKM9</accession>
<organism evidence="9 10">
    <name type="scientific">Bordetella genomosp. 2</name>
    <dbReference type="NCBI Taxonomy" id="1983456"/>
    <lineage>
        <taxon>Bacteria</taxon>
        <taxon>Pseudomonadati</taxon>
        <taxon>Pseudomonadota</taxon>
        <taxon>Betaproteobacteria</taxon>
        <taxon>Burkholderiales</taxon>
        <taxon>Alcaligenaceae</taxon>
        <taxon>Bordetella</taxon>
    </lineage>
</organism>
<evidence type="ECO:0000256" key="6">
    <source>
        <dbReference type="SAM" id="MobiDB-lite"/>
    </source>
</evidence>
<comment type="similarity">
    <text evidence="2">Belongs to the EamA transporter family.</text>
</comment>
<reference evidence="10" key="1">
    <citation type="submission" date="2017-05" db="EMBL/GenBank/DDBJ databases">
        <title>Complete and WGS of Bordetella genogroups.</title>
        <authorList>
            <person name="Spilker T."/>
            <person name="Lipuma J."/>
        </authorList>
    </citation>
    <scope>NUCLEOTIDE SEQUENCE [LARGE SCALE GENOMIC DNA]</scope>
    <source>
        <strain evidence="10">AU8256</strain>
    </source>
</reference>
<dbReference type="SUPFAM" id="SSF103481">
    <property type="entry name" value="Multidrug resistance efflux transporter EmrE"/>
    <property type="match status" value="2"/>
</dbReference>
<gene>
    <name evidence="9" type="ORF">CAL24_17970</name>
</gene>
<dbReference type="EMBL" id="NEVT01000007">
    <property type="protein sequence ID" value="OZI73733.1"/>
    <property type="molecule type" value="Genomic_DNA"/>
</dbReference>
<evidence type="ECO:0000256" key="2">
    <source>
        <dbReference type="ARBA" id="ARBA00007362"/>
    </source>
</evidence>
<evidence type="ECO:0000256" key="1">
    <source>
        <dbReference type="ARBA" id="ARBA00004141"/>
    </source>
</evidence>
<evidence type="ECO:0000313" key="10">
    <source>
        <dbReference type="Proteomes" id="UP000215633"/>
    </source>
</evidence>
<dbReference type="GO" id="GO:0016020">
    <property type="term" value="C:membrane"/>
    <property type="evidence" value="ECO:0007669"/>
    <property type="project" value="UniProtKB-SubCell"/>
</dbReference>
<feature type="transmembrane region" description="Helical" evidence="7">
    <location>
        <begin position="197"/>
        <end position="216"/>
    </location>
</feature>
<dbReference type="Pfam" id="PF00892">
    <property type="entry name" value="EamA"/>
    <property type="match status" value="2"/>
</dbReference>
<feature type="transmembrane region" description="Helical" evidence="7">
    <location>
        <begin position="167"/>
        <end position="185"/>
    </location>
</feature>
<feature type="transmembrane region" description="Helical" evidence="7">
    <location>
        <begin position="51"/>
        <end position="72"/>
    </location>
</feature>
<evidence type="ECO:0000256" key="7">
    <source>
        <dbReference type="SAM" id="Phobius"/>
    </source>
</evidence>
<comment type="subcellular location">
    <subcellularLocation>
        <location evidence="1">Membrane</location>
        <topology evidence="1">Multi-pass membrane protein</topology>
    </subcellularLocation>
</comment>
<keyword evidence="3 7" id="KW-0812">Transmembrane</keyword>
<dbReference type="RefSeq" id="WP_094807454.1">
    <property type="nucleotide sequence ID" value="NZ_NEVT01000007.1"/>
</dbReference>
<feature type="transmembrane region" description="Helical" evidence="7">
    <location>
        <begin position="24"/>
        <end position="45"/>
    </location>
</feature>
<evidence type="ECO:0000256" key="4">
    <source>
        <dbReference type="ARBA" id="ARBA00022989"/>
    </source>
</evidence>
<dbReference type="PANTHER" id="PTHR32322:SF2">
    <property type="entry name" value="EAMA DOMAIN-CONTAINING PROTEIN"/>
    <property type="match status" value="1"/>
</dbReference>
<name>A0A261VKM9_9BORD</name>
<dbReference type="PANTHER" id="PTHR32322">
    <property type="entry name" value="INNER MEMBRANE TRANSPORTER"/>
    <property type="match status" value="1"/>
</dbReference>
<dbReference type="InterPro" id="IPR000620">
    <property type="entry name" value="EamA_dom"/>
</dbReference>
<sequence>MPRCFRLPWSWPARCAPRGRRVPLWLAEAALVVAWSSGFVGARYAVDHAPAFLVVFWRCVCVSALLLPWALASLRRASARALAAQAGIGLLAMAGYLAGVVKGVELGVPAALAALIADLLPLGTALLGALFLRRRIGRRVWAGLLVGLAGVLLVTQGALAWGDAPAVAYALPVLGMLSLAVATLWRQEQAERDAPGLAAGLWLQCVATGAAFAVLAGMEGGLAPPLSYGFAVSVAWTALLSTLGGYGLYWACLRRSSATRVASVLYLSPGVTAVWAWAMFDEPLTGSMAAGFAISAAGILLVVRGEPAAAPPGRPARRGMARPPGCGASFRAGKP</sequence>
<feature type="domain" description="EamA" evidence="8">
    <location>
        <begin position="173"/>
        <end position="303"/>
    </location>
</feature>